<protein>
    <submittedName>
        <fullName evidence="2">NmrA family transcriptional regulator</fullName>
    </submittedName>
</protein>
<dbReference type="RefSeq" id="WP_071942378.1">
    <property type="nucleotide sequence ID" value="NZ_CP018139.1"/>
</dbReference>
<dbReference type="InterPro" id="IPR051604">
    <property type="entry name" value="Ergot_Alk_Oxidoreductase"/>
</dbReference>
<dbReference type="PANTHER" id="PTHR43162:SF1">
    <property type="entry name" value="PRESTALK A DIFFERENTIATION PROTEIN A"/>
    <property type="match status" value="1"/>
</dbReference>
<evidence type="ECO:0000259" key="1">
    <source>
        <dbReference type="Pfam" id="PF05368"/>
    </source>
</evidence>
<dbReference type="OrthoDB" id="109735at2"/>
<feature type="domain" description="NmrA-like" evidence="1">
    <location>
        <begin position="13"/>
        <end position="244"/>
    </location>
</feature>
<sequence length="290" mass="30895">MKAPSITQQDHQGVVLVLGGTGKTGRRVAERLQARGIETRIASRSTTPAFDWNDPSGWETAFEGVTAAYLTYAPDLAIPGATEAIRRVVDLAVAKGVRRLVLLSGRGEEEAQACERILQAAEVEWTVVRASWFMQNFSEGEFLGMVQAGVITLPAGDIPEPFIDVDDIAEVAVAALTEEGHAGETYEVTGPRCLTFAELAGEISRAAGREVAFVPVPAADFARAVTASGAPQEVAWLLNYLFETVLDGRNAYVADGVQRALGRAPVDVTAFARRIAAHGSWQAVGEEATA</sequence>
<proteinExistence type="predicted"/>
<gene>
    <name evidence="2" type="ORF">BOX17_05050</name>
</gene>
<dbReference type="InterPro" id="IPR036291">
    <property type="entry name" value="NAD(P)-bd_dom_sf"/>
</dbReference>
<dbReference type="InterPro" id="IPR008030">
    <property type="entry name" value="NmrA-like"/>
</dbReference>
<keyword evidence="3" id="KW-1185">Reference proteome</keyword>
<name>A0A1J0VEB4_9GAMM</name>
<dbReference type="Gene3D" id="3.40.50.720">
    <property type="entry name" value="NAD(P)-binding Rossmann-like Domain"/>
    <property type="match status" value="1"/>
</dbReference>
<dbReference type="EMBL" id="CP018139">
    <property type="protein sequence ID" value="APE30379.1"/>
    <property type="molecule type" value="Genomic_DNA"/>
</dbReference>
<dbReference type="KEGG" id="hsi:BOX17_05050"/>
<dbReference type="Proteomes" id="UP000181985">
    <property type="component" value="Chromosome"/>
</dbReference>
<dbReference type="PANTHER" id="PTHR43162">
    <property type="match status" value="1"/>
</dbReference>
<organism evidence="2 3">
    <name type="scientific">Halomonas aestuarii</name>
    <dbReference type="NCBI Taxonomy" id="1897729"/>
    <lineage>
        <taxon>Bacteria</taxon>
        <taxon>Pseudomonadati</taxon>
        <taxon>Pseudomonadota</taxon>
        <taxon>Gammaproteobacteria</taxon>
        <taxon>Oceanospirillales</taxon>
        <taxon>Halomonadaceae</taxon>
        <taxon>Halomonas</taxon>
    </lineage>
</organism>
<dbReference type="Pfam" id="PF05368">
    <property type="entry name" value="NmrA"/>
    <property type="match status" value="1"/>
</dbReference>
<evidence type="ECO:0000313" key="3">
    <source>
        <dbReference type="Proteomes" id="UP000181985"/>
    </source>
</evidence>
<dbReference type="Gene3D" id="3.90.25.10">
    <property type="entry name" value="UDP-galactose 4-epimerase, domain 1"/>
    <property type="match status" value="1"/>
</dbReference>
<dbReference type="SUPFAM" id="SSF51735">
    <property type="entry name" value="NAD(P)-binding Rossmann-fold domains"/>
    <property type="match status" value="1"/>
</dbReference>
<evidence type="ECO:0000313" key="2">
    <source>
        <dbReference type="EMBL" id="APE30379.1"/>
    </source>
</evidence>
<dbReference type="AlphaFoldDB" id="A0A1J0VEB4"/>
<reference evidence="3" key="1">
    <citation type="submission" date="2016-11" db="EMBL/GenBank/DDBJ databases">
        <title>Halolamina sediminis sp. nov., an extremely halophilic archaeon isolated from solar salt.</title>
        <authorList>
            <person name="Koh H.-W."/>
            <person name="Rani S."/>
            <person name="Park S.-J."/>
        </authorList>
    </citation>
    <scope>NUCLEOTIDE SEQUENCE [LARGE SCALE GENOMIC DNA]</scope>
    <source>
        <strain evidence="3">Hb3</strain>
    </source>
</reference>
<accession>A0A1J0VEB4</accession>